<evidence type="ECO:0000313" key="1">
    <source>
        <dbReference type="Proteomes" id="UP000694853"/>
    </source>
</evidence>
<gene>
    <name evidence="2" type="primary">LOC113870083</name>
</gene>
<sequence>MIDVVSGGASVDKTSVAARNLIENMAANSQQFTTRQNSCVIKNVSEVQVTKSSKLQHKLDELTSIVKQLASMQNSVAASLPLPPSIPGMLCGICSATDHYTDSCPTLQESDALKVMQVPTMPKEKEDLSCTVARVDQHGEEKIQEQPESMPAQPKEAKNVERAIHLSFPQKVIQPSKKIEEAEKEILETFKKVEVNIPLLDAIKQILKYAKFLKDLCTHRRCLKGNEKVNMGMNISALFEKLKSTMLKKCKDPGTSTIPCIIGNNRIKNVMLDLGASINSMPLSIFTSLSLGPLQPTGVVIQLANRSITNAVGIVEDVLVKVNDLIFPATFYILDMQKGVSMKSVEPIILGRPFLKTARTKIDVQVRTLTMEFGDNIVRFNILDTMKHPSEEHYVFQIDFAKSLPFVEQHPILELKPLLEHLKYVHLGENEKLSVIIYTKMNIDQEERLLEVIKRHKKAIGWTLGDILGISPSLCMHRILLEEVLSQ</sequence>
<name>A0A8B8M3E7_ABRPR</name>
<dbReference type="PANTHER" id="PTHR33067:SF9">
    <property type="entry name" value="RNA-DIRECTED DNA POLYMERASE"/>
    <property type="match status" value="1"/>
</dbReference>
<dbReference type="PANTHER" id="PTHR33067">
    <property type="entry name" value="RNA-DIRECTED DNA POLYMERASE-RELATED"/>
    <property type="match status" value="1"/>
</dbReference>
<dbReference type="Gene3D" id="2.40.70.10">
    <property type="entry name" value="Acid Proteases"/>
    <property type="match status" value="1"/>
</dbReference>
<dbReference type="Proteomes" id="UP000694853">
    <property type="component" value="Unplaced"/>
</dbReference>
<dbReference type="OrthoDB" id="1414696at2759"/>
<dbReference type="InterPro" id="IPR021109">
    <property type="entry name" value="Peptidase_aspartic_dom_sf"/>
</dbReference>
<dbReference type="KEGG" id="aprc:113870083"/>
<reference evidence="1" key="1">
    <citation type="journal article" date="2019" name="Toxins">
        <title>Detection of Abrin-Like and Prepropulchellin-Like Toxin Genes and Transcripts Using Whole Genome Sequencing and Full-Length Transcript Sequencing of Abrus precatorius.</title>
        <authorList>
            <person name="Hovde B.T."/>
            <person name="Daligault H.E."/>
            <person name="Hanschen E.R."/>
            <person name="Kunde Y.A."/>
            <person name="Johnson M.B."/>
            <person name="Starkenburg S.R."/>
            <person name="Johnson S.L."/>
        </authorList>
    </citation>
    <scope>NUCLEOTIDE SEQUENCE [LARGE SCALE GENOMIC DNA]</scope>
</reference>
<evidence type="ECO:0000313" key="2">
    <source>
        <dbReference type="RefSeq" id="XP_027362483.1"/>
    </source>
</evidence>
<dbReference type="GeneID" id="113870083"/>
<reference evidence="2" key="2">
    <citation type="submission" date="2025-08" db="UniProtKB">
        <authorList>
            <consortium name="RefSeq"/>
        </authorList>
    </citation>
    <scope>IDENTIFICATION</scope>
    <source>
        <tissue evidence="2">Young leaves</tissue>
    </source>
</reference>
<proteinExistence type="predicted"/>
<dbReference type="CDD" id="cd00303">
    <property type="entry name" value="retropepsin_like"/>
    <property type="match status" value="1"/>
</dbReference>
<dbReference type="RefSeq" id="XP_027362483.1">
    <property type="nucleotide sequence ID" value="XM_027506682.1"/>
</dbReference>
<protein>
    <submittedName>
        <fullName evidence="2">Uncharacterized protein LOC113870083</fullName>
    </submittedName>
</protein>
<keyword evidence="1" id="KW-1185">Reference proteome</keyword>
<dbReference type="AlphaFoldDB" id="A0A8B8M3E7"/>
<organism evidence="1 2">
    <name type="scientific">Abrus precatorius</name>
    <name type="common">Indian licorice</name>
    <name type="synonym">Glycine abrus</name>
    <dbReference type="NCBI Taxonomy" id="3816"/>
    <lineage>
        <taxon>Eukaryota</taxon>
        <taxon>Viridiplantae</taxon>
        <taxon>Streptophyta</taxon>
        <taxon>Embryophyta</taxon>
        <taxon>Tracheophyta</taxon>
        <taxon>Spermatophyta</taxon>
        <taxon>Magnoliopsida</taxon>
        <taxon>eudicotyledons</taxon>
        <taxon>Gunneridae</taxon>
        <taxon>Pentapetalae</taxon>
        <taxon>rosids</taxon>
        <taxon>fabids</taxon>
        <taxon>Fabales</taxon>
        <taxon>Fabaceae</taxon>
        <taxon>Papilionoideae</taxon>
        <taxon>50 kb inversion clade</taxon>
        <taxon>NPAAA clade</taxon>
        <taxon>indigoferoid/millettioid clade</taxon>
        <taxon>Abreae</taxon>
        <taxon>Abrus</taxon>
    </lineage>
</organism>
<accession>A0A8B8M3E7</accession>